<evidence type="ECO:0000256" key="7">
    <source>
        <dbReference type="PROSITE-ProRule" id="PRU00042"/>
    </source>
</evidence>
<evidence type="ECO:0000313" key="10">
    <source>
        <dbReference type="Proteomes" id="UP001107558"/>
    </source>
</evidence>
<organism evidence="9 10">
    <name type="scientific">Polypedilum vanderplanki</name>
    <name type="common">Sleeping chironomid midge</name>
    <dbReference type="NCBI Taxonomy" id="319348"/>
    <lineage>
        <taxon>Eukaryota</taxon>
        <taxon>Metazoa</taxon>
        <taxon>Ecdysozoa</taxon>
        <taxon>Arthropoda</taxon>
        <taxon>Hexapoda</taxon>
        <taxon>Insecta</taxon>
        <taxon>Pterygota</taxon>
        <taxon>Neoptera</taxon>
        <taxon>Endopterygota</taxon>
        <taxon>Diptera</taxon>
        <taxon>Nematocera</taxon>
        <taxon>Chironomoidea</taxon>
        <taxon>Chironomidae</taxon>
        <taxon>Chironominae</taxon>
        <taxon>Polypedilum</taxon>
        <taxon>Polypedilum</taxon>
    </lineage>
</organism>
<dbReference type="SMART" id="SM00355">
    <property type="entry name" value="ZnF_C2H2"/>
    <property type="match status" value="12"/>
</dbReference>
<evidence type="ECO:0000256" key="6">
    <source>
        <dbReference type="ARBA" id="ARBA00023242"/>
    </source>
</evidence>
<comment type="subcellular location">
    <subcellularLocation>
        <location evidence="1">Nucleus</location>
    </subcellularLocation>
</comment>
<evidence type="ECO:0000256" key="3">
    <source>
        <dbReference type="ARBA" id="ARBA00022737"/>
    </source>
</evidence>
<feature type="domain" description="C2H2-type" evidence="8">
    <location>
        <begin position="231"/>
        <end position="258"/>
    </location>
</feature>
<sequence>MSVKIEKEIEIESNLDKELPKFQSSVKIKKEKFNKKCFSCRKFYTNETDFKNHDCSATCNICNKKLATKYVLNNHNKRFHVAELDLKFIQCDFCGLKIRENMKTKMIRHMKLKHTDGKKDPIFECDFDGKIYKTKSSLQLHMMRNHQSKKNCKICGVLMKDFYYHNKFCHSKKDGNFQCQNCGLTFFNKEKFKYHQKIHNKQFECQFCDKKFSFLADLKNHKIIHINPKAYQCQICFLNLKTRSNMLYHMKTHDKNRPKSFKCDQCDFSTAHKISLKNHLKIHGTRTLNFKCSECNFKTTHEGNLSRHKEIHNSNRRKFPCLYCNYETTTRTSLKNHLNNRHNPNRIKDFKCTKCNYKTDWKPSLKIHLLTHENRPKKFQCKKCEYSTNREKVFKAHSKLHETVGKIKFKCELCGYLTNNNDHVRRHKAFHKRKDEKKN</sequence>
<feature type="domain" description="C2H2-type" evidence="8">
    <location>
        <begin position="123"/>
        <end position="151"/>
    </location>
</feature>
<dbReference type="Pfam" id="PF00096">
    <property type="entry name" value="zf-C2H2"/>
    <property type="match status" value="2"/>
</dbReference>
<dbReference type="Proteomes" id="UP001107558">
    <property type="component" value="Chromosome 4"/>
</dbReference>
<dbReference type="AlphaFoldDB" id="A0A9J6BHY4"/>
<dbReference type="FunFam" id="3.30.160.60:FF:001303">
    <property type="entry name" value="Uncharacterized protein"/>
    <property type="match status" value="1"/>
</dbReference>
<keyword evidence="3" id="KW-0677">Repeat</keyword>
<evidence type="ECO:0000256" key="2">
    <source>
        <dbReference type="ARBA" id="ARBA00022723"/>
    </source>
</evidence>
<keyword evidence="10" id="KW-1185">Reference proteome</keyword>
<dbReference type="InterPro" id="IPR036236">
    <property type="entry name" value="Znf_C2H2_sf"/>
</dbReference>
<evidence type="ECO:0000256" key="5">
    <source>
        <dbReference type="ARBA" id="ARBA00022833"/>
    </source>
</evidence>
<keyword evidence="2" id="KW-0479">Metal-binding</keyword>
<dbReference type="PROSITE" id="PS50157">
    <property type="entry name" value="ZINC_FINGER_C2H2_2"/>
    <property type="match status" value="9"/>
</dbReference>
<feature type="domain" description="C2H2-type" evidence="8">
    <location>
        <begin position="203"/>
        <end position="230"/>
    </location>
</feature>
<dbReference type="EMBL" id="JADBJN010000004">
    <property type="protein sequence ID" value="KAG5669175.1"/>
    <property type="molecule type" value="Genomic_DNA"/>
</dbReference>
<dbReference type="InterPro" id="IPR050888">
    <property type="entry name" value="ZnF_C2H2-type_TF"/>
</dbReference>
<keyword evidence="6" id="KW-0539">Nucleus</keyword>
<feature type="domain" description="C2H2-type" evidence="8">
    <location>
        <begin position="319"/>
        <end position="347"/>
    </location>
</feature>
<keyword evidence="4 7" id="KW-0863">Zinc-finger</keyword>
<dbReference type="PANTHER" id="PTHR24406">
    <property type="entry name" value="TRANSCRIPTIONAL REPRESSOR CTCFL-RELATED"/>
    <property type="match status" value="1"/>
</dbReference>
<dbReference type="Pfam" id="PF13909">
    <property type="entry name" value="zf-H2C2_5"/>
    <property type="match status" value="1"/>
</dbReference>
<dbReference type="InterPro" id="IPR013087">
    <property type="entry name" value="Znf_C2H2_type"/>
</dbReference>
<gene>
    <name evidence="9" type="ORF">PVAND_017069</name>
</gene>
<feature type="domain" description="C2H2-type" evidence="8">
    <location>
        <begin position="290"/>
        <end position="317"/>
    </location>
</feature>
<evidence type="ECO:0000256" key="1">
    <source>
        <dbReference type="ARBA" id="ARBA00004123"/>
    </source>
</evidence>
<reference evidence="9" key="1">
    <citation type="submission" date="2021-03" db="EMBL/GenBank/DDBJ databases">
        <title>Chromosome level genome of the anhydrobiotic midge Polypedilum vanderplanki.</title>
        <authorList>
            <person name="Yoshida Y."/>
            <person name="Kikawada T."/>
            <person name="Gusev O."/>
        </authorList>
    </citation>
    <scope>NUCLEOTIDE SEQUENCE</scope>
    <source>
        <strain evidence="9">NIAS01</strain>
        <tissue evidence="9">Whole body or cell culture</tissue>
    </source>
</reference>
<dbReference type="PROSITE" id="PS00028">
    <property type="entry name" value="ZINC_FINGER_C2H2_1"/>
    <property type="match status" value="4"/>
</dbReference>
<feature type="domain" description="C2H2-type" evidence="8">
    <location>
        <begin position="57"/>
        <end position="85"/>
    </location>
</feature>
<evidence type="ECO:0000256" key="4">
    <source>
        <dbReference type="ARBA" id="ARBA00022771"/>
    </source>
</evidence>
<protein>
    <recommendedName>
        <fullName evidence="8">C2H2-type domain-containing protein</fullName>
    </recommendedName>
</protein>
<evidence type="ECO:0000259" key="8">
    <source>
        <dbReference type="PROSITE" id="PS50157"/>
    </source>
</evidence>
<dbReference type="GO" id="GO:0008270">
    <property type="term" value="F:zinc ion binding"/>
    <property type="evidence" value="ECO:0007669"/>
    <property type="project" value="UniProtKB-KW"/>
</dbReference>
<keyword evidence="5" id="KW-0862">Zinc</keyword>
<accession>A0A9J6BHY4</accession>
<feature type="domain" description="C2H2-type" evidence="8">
    <location>
        <begin position="177"/>
        <end position="204"/>
    </location>
</feature>
<dbReference type="Gene3D" id="3.30.160.60">
    <property type="entry name" value="Classic Zinc Finger"/>
    <property type="match status" value="6"/>
</dbReference>
<feature type="domain" description="C2H2-type" evidence="8">
    <location>
        <begin position="409"/>
        <end position="436"/>
    </location>
</feature>
<name>A0A9J6BHY4_POLVA</name>
<feature type="domain" description="C2H2-type" evidence="8">
    <location>
        <begin position="261"/>
        <end position="283"/>
    </location>
</feature>
<dbReference type="OrthoDB" id="6077919at2759"/>
<dbReference type="SUPFAM" id="SSF57667">
    <property type="entry name" value="beta-beta-alpha zinc fingers"/>
    <property type="match status" value="4"/>
</dbReference>
<proteinExistence type="predicted"/>
<dbReference type="GO" id="GO:0005634">
    <property type="term" value="C:nucleus"/>
    <property type="evidence" value="ECO:0007669"/>
    <property type="project" value="UniProtKB-SubCell"/>
</dbReference>
<evidence type="ECO:0000313" key="9">
    <source>
        <dbReference type="EMBL" id="KAG5669175.1"/>
    </source>
</evidence>
<comment type="caution">
    <text evidence="9">The sequence shown here is derived from an EMBL/GenBank/DDBJ whole genome shotgun (WGS) entry which is preliminary data.</text>
</comment>